<protein>
    <recommendedName>
        <fullName evidence="3">Ubiquitin-like protease family profile domain-containing protein</fullName>
    </recommendedName>
</protein>
<dbReference type="AlphaFoldDB" id="A0A814D9V8"/>
<name>A0A814D9V8_9BILA</name>
<dbReference type="Gene3D" id="3.40.395.10">
    <property type="entry name" value="Adenoviral Proteinase, Chain A"/>
    <property type="match status" value="1"/>
</dbReference>
<proteinExistence type="predicted"/>
<reference evidence="1" key="1">
    <citation type="submission" date="2021-02" db="EMBL/GenBank/DDBJ databases">
        <authorList>
            <person name="Nowell W R."/>
        </authorList>
    </citation>
    <scope>NUCLEOTIDE SEQUENCE</scope>
    <source>
        <strain evidence="1">Ploen Becks lab</strain>
    </source>
</reference>
<evidence type="ECO:0000313" key="1">
    <source>
        <dbReference type="EMBL" id="CAF0952809.1"/>
    </source>
</evidence>
<keyword evidence="2" id="KW-1185">Reference proteome</keyword>
<gene>
    <name evidence="1" type="ORF">OXX778_LOCUS14036</name>
</gene>
<sequence>MMNPYENFLDQFDEEIKQDQDQDESYENVEKLIFKKDKLINKYKEVDFIRILEEKLDNQESTVEKLKMKAILRDVKAQTQWLKSSHIDHALEFLNSQFNGQYQSICFSETWQIQRLFRDIHQVCINPNFDLIFIANCNNNHLILLTNIDPLEYKDYQLDSEISHRQSFIYDSMNDQNNASSIKPIMNFLYPGSSNHFVSMVKMVPQVGTFDCGLFCIAYAYDIARKVDPSKLKYDQKFNNFIKFNFLNEFLSWSVSQQQREILDLTI</sequence>
<dbReference type="SUPFAM" id="SSF54001">
    <property type="entry name" value="Cysteine proteinases"/>
    <property type="match status" value="1"/>
</dbReference>
<dbReference type="Proteomes" id="UP000663879">
    <property type="component" value="Unassembled WGS sequence"/>
</dbReference>
<comment type="caution">
    <text evidence="1">The sequence shown here is derived from an EMBL/GenBank/DDBJ whole genome shotgun (WGS) entry which is preliminary data.</text>
</comment>
<dbReference type="InterPro" id="IPR038765">
    <property type="entry name" value="Papain-like_cys_pep_sf"/>
</dbReference>
<dbReference type="PANTHER" id="PTHR34718">
    <property type="entry name" value="PHD-TYPE DOMAIN-CONTAINING PROTEIN"/>
    <property type="match status" value="1"/>
</dbReference>
<dbReference type="PANTHER" id="PTHR34718:SF2">
    <property type="entry name" value="PHD-TYPE DOMAIN-CONTAINING PROTEIN"/>
    <property type="match status" value="1"/>
</dbReference>
<dbReference type="EMBL" id="CAJNOC010002812">
    <property type="protein sequence ID" value="CAF0952809.1"/>
    <property type="molecule type" value="Genomic_DNA"/>
</dbReference>
<dbReference type="OrthoDB" id="10054020at2759"/>
<evidence type="ECO:0008006" key="3">
    <source>
        <dbReference type="Google" id="ProtNLM"/>
    </source>
</evidence>
<organism evidence="1 2">
    <name type="scientific">Brachionus calyciflorus</name>
    <dbReference type="NCBI Taxonomy" id="104777"/>
    <lineage>
        <taxon>Eukaryota</taxon>
        <taxon>Metazoa</taxon>
        <taxon>Spiralia</taxon>
        <taxon>Gnathifera</taxon>
        <taxon>Rotifera</taxon>
        <taxon>Eurotatoria</taxon>
        <taxon>Monogononta</taxon>
        <taxon>Pseudotrocha</taxon>
        <taxon>Ploima</taxon>
        <taxon>Brachionidae</taxon>
        <taxon>Brachionus</taxon>
    </lineage>
</organism>
<accession>A0A814D9V8</accession>
<evidence type="ECO:0000313" key="2">
    <source>
        <dbReference type="Proteomes" id="UP000663879"/>
    </source>
</evidence>